<sequence length="86" mass="9314">MSLEVHMVSRVASLLALEEVIKPNFVKGSGTSKSGEVTPDSVSIQIGAHHHDRRIPADIRPNVSLDVDVSREPRFISLGDGVDIRA</sequence>
<organism evidence="1">
    <name type="scientific">freshwater metagenome</name>
    <dbReference type="NCBI Taxonomy" id="449393"/>
    <lineage>
        <taxon>unclassified sequences</taxon>
        <taxon>metagenomes</taxon>
        <taxon>ecological metagenomes</taxon>
    </lineage>
</organism>
<reference evidence="1" key="1">
    <citation type="submission" date="2020-05" db="EMBL/GenBank/DDBJ databases">
        <authorList>
            <person name="Chiriac C."/>
            <person name="Salcher M."/>
            <person name="Ghai R."/>
            <person name="Kavagutti S V."/>
        </authorList>
    </citation>
    <scope>NUCLEOTIDE SEQUENCE</scope>
</reference>
<protein>
    <submittedName>
        <fullName evidence="1">Unannotated protein</fullName>
    </submittedName>
</protein>
<gene>
    <name evidence="1" type="ORF">UFOPK2582_01125</name>
</gene>
<accession>A0A6J6QAI5</accession>
<evidence type="ECO:0000313" key="1">
    <source>
        <dbReference type="EMBL" id="CAB4704944.1"/>
    </source>
</evidence>
<proteinExistence type="predicted"/>
<name>A0A6J6QAI5_9ZZZZ</name>
<dbReference type="AlphaFoldDB" id="A0A6J6QAI5"/>
<dbReference type="EMBL" id="CAEZXS010000134">
    <property type="protein sequence ID" value="CAB4704944.1"/>
    <property type="molecule type" value="Genomic_DNA"/>
</dbReference>